<accession>A0AA39XKS0</accession>
<name>A0AA39XKS0_9PEZI</name>
<evidence type="ECO:0000313" key="5">
    <source>
        <dbReference type="EMBL" id="KAK0635838.1"/>
    </source>
</evidence>
<dbReference type="AlphaFoldDB" id="A0AA39XKS0"/>
<dbReference type="PRINTS" id="PR00385">
    <property type="entry name" value="P450"/>
</dbReference>
<feature type="binding site" description="axial binding residue" evidence="4">
    <location>
        <position position="306"/>
    </location>
    <ligand>
        <name>heme</name>
        <dbReference type="ChEBI" id="CHEBI:30413"/>
    </ligand>
    <ligandPart>
        <name>Fe</name>
        <dbReference type="ChEBI" id="CHEBI:18248"/>
    </ligandPart>
</feature>
<keyword evidence="6" id="KW-1185">Reference proteome</keyword>
<gene>
    <name evidence="5" type="ORF">B0T17DRAFT_624860</name>
</gene>
<dbReference type="GO" id="GO:0005506">
    <property type="term" value="F:iron ion binding"/>
    <property type="evidence" value="ECO:0007669"/>
    <property type="project" value="InterPro"/>
</dbReference>
<evidence type="ECO:0000256" key="4">
    <source>
        <dbReference type="PIRSR" id="PIRSR602401-1"/>
    </source>
</evidence>
<keyword evidence="3 4" id="KW-0408">Iron</keyword>
<dbReference type="PRINTS" id="PR00463">
    <property type="entry name" value="EP450I"/>
</dbReference>
<evidence type="ECO:0000256" key="3">
    <source>
        <dbReference type="ARBA" id="ARBA00023004"/>
    </source>
</evidence>
<evidence type="ECO:0000256" key="2">
    <source>
        <dbReference type="ARBA" id="ARBA00022723"/>
    </source>
</evidence>
<reference evidence="5" key="1">
    <citation type="submission" date="2023-06" db="EMBL/GenBank/DDBJ databases">
        <title>Genome-scale phylogeny and comparative genomics of the fungal order Sordariales.</title>
        <authorList>
            <consortium name="Lawrence Berkeley National Laboratory"/>
            <person name="Hensen N."/>
            <person name="Bonometti L."/>
            <person name="Westerberg I."/>
            <person name="Brannstrom I.O."/>
            <person name="Guillou S."/>
            <person name="Cros-Aarteil S."/>
            <person name="Calhoun S."/>
            <person name="Haridas S."/>
            <person name="Kuo A."/>
            <person name="Mondo S."/>
            <person name="Pangilinan J."/>
            <person name="Riley R."/>
            <person name="LaButti K."/>
            <person name="Andreopoulos B."/>
            <person name="Lipzen A."/>
            <person name="Chen C."/>
            <person name="Yanf M."/>
            <person name="Daum C."/>
            <person name="Ng V."/>
            <person name="Clum A."/>
            <person name="Steindorff A."/>
            <person name="Ohm R."/>
            <person name="Martin F."/>
            <person name="Silar P."/>
            <person name="Natvig D."/>
            <person name="Lalanne C."/>
            <person name="Gautier V."/>
            <person name="Ament-velasquez S.L."/>
            <person name="Kruys A."/>
            <person name="Hutchinson M.I."/>
            <person name="Powell A.J."/>
            <person name="Barry K."/>
            <person name="Miller A.N."/>
            <person name="Grigoriev I.V."/>
            <person name="Debuchy R."/>
            <person name="Gladieux P."/>
            <person name="Thoren M.H."/>
            <person name="Johannesson H."/>
        </authorList>
    </citation>
    <scope>NUCLEOTIDE SEQUENCE</scope>
    <source>
        <strain evidence="5">SMH3391-2</strain>
    </source>
</reference>
<dbReference type="Proteomes" id="UP001174934">
    <property type="component" value="Unassembled WGS sequence"/>
</dbReference>
<organism evidence="5 6">
    <name type="scientific">Bombardia bombarda</name>
    <dbReference type="NCBI Taxonomy" id="252184"/>
    <lineage>
        <taxon>Eukaryota</taxon>
        <taxon>Fungi</taxon>
        <taxon>Dikarya</taxon>
        <taxon>Ascomycota</taxon>
        <taxon>Pezizomycotina</taxon>
        <taxon>Sordariomycetes</taxon>
        <taxon>Sordariomycetidae</taxon>
        <taxon>Sordariales</taxon>
        <taxon>Lasiosphaeriaceae</taxon>
        <taxon>Bombardia</taxon>
    </lineage>
</organism>
<dbReference type="InterPro" id="IPR050121">
    <property type="entry name" value="Cytochrome_P450_monoxygenase"/>
</dbReference>
<dbReference type="Pfam" id="PF00067">
    <property type="entry name" value="p450"/>
    <property type="match status" value="1"/>
</dbReference>
<keyword evidence="2 4" id="KW-0479">Metal-binding</keyword>
<dbReference type="GO" id="GO:0004497">
    <property type="term" value="F:monooxygenase activity"/>
    <property type="evidence" value="ECO:0007669"/>
    <property type="project" value="InterPro"/>
</dbReference>
<dbReference type="InterPro" id="IPR002401">
    <property type="entry name" value="Cyt_P450_E_grp-I"/>
</dbReference>
<proteinExistence type="predicted"/>
<dbReference type="Gene3D" id="1.10.630.10">
    <property type="entry name" value="Cytochrome P450"/>
    <property type="match status" value="1"/>
</dbReference>
<dbReference type="InterPro" id="IPR036396">
    <property type="entry name" value="Cyt_P450_sf"/>
</dbReference>
<dbReference type="EMBL" id="JAULSR010000001">
    <property type="protein sequence ID" value="KAK0635838.1"/>
    <property type="molecule type" value="Genomic_DNA"/>
</dbReference>
<evidence type="ECO:0000313" key="6">
    <source>
        <dbReference type="Proteomes" id="UP001174934"/>
    </source>
</evidence>
<sequence>MMEENDSTTQWSAPVDFSERVDTLAFDIMGDLSFGKSFDIKEPGENPLKEVPHCIAEYMQFYYPMCRSPLLNLLVWLKPRGLDRLFEMATPPPVDRYTHFVHSSVTDRIALQKTQASKPEPEQRLDMFYFLAEARDPDTAAVAYEEDELRAESSLLIIDGSDTTAISLSGIFFYLTGDPGRYEKLVTEIRTTFESAEDIVHGPGLLGCDYLRACIDEGMRLTPAGPSELPREVLPGGIQIKWEHYPAGTIVGTVPWAMSRSPEMYGDAEMFKPERWIVNESTRVTKEMVATMRAGFHPFLSGTYSCLGKNLATAEMLITVARTLHRLDLRRAQGSTLGGGSPELGWGATDPKTASVRGCLHITAKRTRGAVQEEGLRSLGARDTLTLVLIRHHCAGKEHGLFTLFAGTELR</sequence>
<dbReference type="SUPFAM" id="SSF48264">
    <property type="entry name" value="Cytochrome P450"/>
    <property type="match status" value="1"/>
</dbReference>
<protein>
    <submittedName>
        <fullName evidence="5">Cytochrome P450</fullName>
    </submittedName>
</protein>
<dbReference type="PANTHER" id="PTHR24305">
    <property type="entry name" value="CYTOCHROME P450"/>
    <property type="match status" value="1"/>
</dbReference>
<dbReference type="InterPro" id="IPR001128">
    <property type="entry name" value="Cyt_P450"/>
</dbReference>
<dbReference type="GO" id="GO:0016705">
    <property type="term" value="F:oxidoreductase activity, acting on paired donors, with incorporation or reduction of molecular oxygen"/>
    <property type="evidence" value="ECO:0007669"/>
    <property type="project" value="InterPro"/>
</dbReference>
<dbReference type="PANTHER" id="PTHR24305:SF226">
    <property type="entry name" value="CYTOCHROME P450 MONOOXYGENASE"/>
    <property type="match status" value="1"/>
</dbReference>
<evidence type="ECO:0000256" key="1">
    <source>
        <dbReference type="ARBA" id="ARBA00022617"/>
    </source>
</evidence>
<comment type="caution">
    <text evidence="5">The sequence shown here is derived from an EMBL/GenBank/DDBJ whole genome shotgun (WGS) entry which is preliminary data.</text>
</comment>
<keyword evidence="1 4" id="KW-0349">Heme</keyword>
<comment type="cofactor">
    <cofactor evidence="4">
        <name>heme</name>
        <dbReference type="ChEBI" id="CHEBI:30413"/>
    </cofactor>
</comment>
<dbReference type="GO" id="GO:0020037">
    <property type="term" value="F:heme binding"/>
    <property type="evidence" value="ECO:0007669"/>
    <property type="project" value="InterPro"/>
</dbReference>